<dbReference type="SUPFAM" id="SSF55961">
    <property type="entry name" value="Bet v1-like"/>
    <property type="match status" value="1"/>
</dbReference>
<protein>
    <submittedName>
        <fullName evidence="1">SRPBCC family protein</fullName>
    </submittedName>
</protein>
<evidence type="ECO:0000313" key="1">
    <source>
        <dbReference type="EMBL" id="MFC7234775.1"/>
    </source>
</evidence>
<keyword evidence="2" id="KW-1185">Reference proteome</keyword>
<dbReference type="RefSeq" id="WP_276235797.1">
    <property type="nucleotide sequence ID" value="NZ_CP119802.1"/>
</dbReference>
<sequence>MDAVEASTVVHAPPAEVFAYIRDFSGTEVYSDHVDAVRQYGDGGPGTDYRITVSWWKLSYTAEQRVTDLVENERIDWRSTDGVRATGSWLLDPLEDGEATELRLRIEFDPESMRGGRVTRLLPLDALVDRLAPVVARESETVVAGMVADIEGERRPVDIEVHRVPDLA</sequence>
<name>A0ABD5ZMW0_9EURY</name>
<dbReference type="InterPro" id="IPR023393">
    <property type="entry name" value="START-like_dom_sf"/>
</dbReference>
<dbReference type="GeneID" id="79266446"/>
<accession>A0ABD5ZMW0</accession>
<dbReference type="Gene3D" id="3.30.530.20">
    <property type="match status" value="1"/>
</dbReference>
<dbReference type="AlphaFoldDB" id="A0ABD5ZMW0"/>
<proteinExistence type="predicted"/>
<comment type="caution">
    <text evidence="1">The sequence shown here is derived from an EMBL/GenBank/DDBJ whole genome shotgun (WGS) entry which is preliminary data.</text>
</comment>
<dbReference type="EMBL" id="JBHTAP010000001">
    <property type="protein sequence ID" value="MFC7234775.1"/>
    <property type="molecule type" value="Genomic_DNA"/>
</dbReference>
<organism evidence="1 2">
    <name type="scientific">Halosegnis marinus</name>
    <dbReference type="NCBI Taxonomy" id="3034023"/>
    <lineage>
        <taxon>Archaea</taxon>
        <taxon>Methanobacteriati</taxon>
        <taxon>Methanobacteriota</taxon>
        <taxon>Stenosarchaea group</taxon>
        <taxon>Halobacteria</taxon>
        <taxon>Halobacteriales</taxon>
        <taxon>Natronomonadaceae</taxon>
        <taxon>Halosegnis</taxon>
    </lineage>
</organism>
<evidence type="ECO:0000313" key="2">
    <source>
        <dbReference type="Proteomes" id="UP001596398"/>
    </source>
</evidence>
<dbReference type="Pfam" id="PF10604">
    <property type="entry name" value="Polyketide_cyc2"/>
    <property type="match status" value="1"/>
</dbReference>
<dbReference type="InterPro" id="IPR019587">
    <property type="entry name" value="Polyketide_cyclase/dehydratase"/>
</dbReference>
<reference evidence="1 2" key="1">
    <citation type="journal article" date="2019" name="Int. J. Syst. Evol. Microbiol.">
        <title>The Global Catalogue of Microorganisms (GCM) 10K type strain sequencing project: providing services to taxonomists for standard genome sequencing and annotation.</title>
        <authorList>
            <consortium name="The Broad Institute Genomics Platform"/>
            <consortium name="The Broad Institute Genome Sequencing Center for Infectious Disease"/>
            <person name="Wu L."/>
            <person name="Ma J."/>
        </authorList>
    </citation>
    <scope>NUCLEOTIDE SEQUENCE [LARGE SCALE GENOMIC DNA]</scope>
    <source>
        <strain evidence="1 2">DT85</strain>
    </source>
</reference>
<gene>
    <name evidence="1" type="ORF">ACFQJ4_05515</name>
</gene>
<dbReference type="Proteomes" id="UP001596398">
    <property type="component" value="Unassembled WGS sequence"/>
</dbReference>